<feature type="coiled-coil region" evidence="1">
    <location>
        <begin position="152"/>
        <end position="187"/>
    </location>
</feature>
<sequence>MLGFQYVVAKSRELSSALDRELSAASNRAAPFSSTSSTPAVETVAANAAPAAPDASTASNPSVRNEGQEFLRAQQKLQAQAVANHQKLMQSGQELDAALARARATLQAQAASEQFLAQNFHLVSRVRQQLAGVRSLVLKLAEEADEVETLLVQRCEENAARQNAEFAAKQQQELEKFEARIARESEGRKREMLEMRRQKLASAFMNDLKTYQTLVAHHGDSAAAEARLAKDEKENVSLDEVDLVFTADPDQLDAFYDSGSEEEVESPKSPRFSSPPVPKELAEDEEEKSEEKEETAEQEDAGEAGEAGEEEAAEATETEQPADQEVDEKAEATEDADQTGDGEKESDAAVEAEAGGEAKQAA</sequence>
<feature type="compositionally biased region" description="Acidic residues" evidence="2">
    <location>
        <begin position="282"/>
        <end position="326"/>
    </location>
</feature>
<keyword evidence="1" id="KW-0175">Coiled coil</keyword>
<dbReference type="Proteomes" id="UP000002640">
    <property type="component" value="Unassembled WGS sequence"/>
</dbReference>
<name>G5A952_PHYSP</name>
<feature type="compositionally biased region" description="Low complexity" evidence="2">
    <location>
        <begin position="33"/>
        <end position="61"/>
    </location>
</feature>
<feature type="compositionally biased region" description="Low complexity" evidence="2">
    <location>
        <begin position="349"/>
        <end position="362"/>
    </location>
</feature>
<protein>
    <submittedName>
        <fullName evidence="3">Uncharacterized protein</fullName>
    </submittedName>
</protein>
<gene>
    <name evidence="3" type="ORF">PHYSODRAFT_254198</name>
</gene>
<dbReference type="OMA" id="NEGQEFL"/>
<keyword evidence="4" id="KW-1185">Reference proteome</keyword>
<organism evidence="3 4">
    <name type="scientific">Phytophthora sojae (strain P6497)</name>
    <name type="common">Soybean stem and root rot agent</name>
    <name type="synonym">Phytophthora megasperma f. sp. glycines</name>
    <dbReference type="NCBI Taxonomy" id="1094619"/>
    <lineage>
        <taxon>Eukaryota</taxon>
        <taxon>Sar</taxon>
        <taxon>Stramenopiles</taxon>
        <taxon>Oomycota</taxon>
        <taxon>Peronosporomycetes</taxon>
        <taxon>Peronosporales</taxon>
        <taxon>Peronosporaceae</taxon>
        <taxon>Phytophthora</taxon>
    </lineage>
</organism>
<dbReference type="AlphaFoldDB" id="G5A952"/>
<dbReference type="RefSeq" id="XP_009536600.1">
    <property type="nucleotide sequence ID" value="XM_009538305.1"/>
</dbReference>
<dbReference type="InParanoid" id="G5A952"/>
<feature type="region of interest" description="Disordered" evidence="2">
    <location>
        <begin position="253"/>
        <end position="362"/>
    </location>
</feature>
<evidence type="ECO:0000313" key="3">
    <source>
        <dbReference type="EMBL" id="EGZ08428.1"/>
    </source>
</evidence>
<proteinExistence type="predicted"/>
<evidence type="ECO:0000313" key="4">
    <source>
        <dbReference type="Proteomes" id="UP000002640"/>
    </source>
</evidence>
<feature type="region of interest" description="Disordered" evidence="2">
    <location>
        <begin position="26"/>
        <end position="66"/>
    </location>
</feature>
<evidence type="ECO:0000256" key="2">
    <source>
        <dbReference type="SAM" id="MobiDB-lite"/>
    </source>
</evidence>
<dbReference type="SMR" id="G5A952"/>
<accession>G5A952</accession>
<dbReference type="KEGG" id="psoj:PHYSODRAFT_254198"/>
<evidence type="ECO:0000256" key="1">
    <source>
        <dbReference type="SAM" id="Coils"/>
    </source>
</evidence>
<dbReference type="GeneID" id="20638478"/>
<dbReference type="EMBL" id="JH159161">
    <property type="protein sequence ID" value="EGZ08428.1"/>
    <property type="molecule type" value="Genomic_DNA"/>
</dbReference>
<reference evidence="3 4" key="1">
    <citation type="journal article" date="2006" name="Science">
        <title>Phytophthora genome sequences uncover evolutionary origins and mechanisms of pathogenesis.</title>
        <authorList>
            <person name="Tyler B.M."/>
            <person name="Tripathy S."/>
            <person name="Zhang X."/>
            <person name="Dehal P."/>
            <person name="Jiang R.H."/>
            <person name="Aerts A."/>
            <person name="Arredondo F.D."/>
            <person name="Baxter L."/>
            <person name="Bensasson D."/>
            <person name="Beynon J.L."/>
            <person name="Chapman J."/>
            <person name="Damasceno C.M."/>
            <person name="Dorrance A.E."/>
            <person name="Dou D."/>
            <person name="Dickerman A.W."/>
            <person name="Dubchak I.L."/>
            <person name="Garbelotto M."/>
            <person name="Gijzen M."/>
            <person name="Gordon S.G."/>
            <person name="Govers F."/>
            <person name="Grunwald N.J."/>
            <person name="Huang W."/>
            <person name="Ivors K.L."/>
            <person name="Jones R.W."/>
            <person name="Kamoun S."/>
            <person name="Krampis K."/>
            <person name="Lamour K.H."/>
            <person name="Lee M.K."/>
            <person name="McDonald W.H."/>
            <person name="Medina M."/>
            <person name="Meijer H.J."/>
            <person name="Nordberg E.K."/>
            <person name="Maclean D.J."/>
            <person name="Ospina-Giraldo M.D."/>
            <person name="Morris P.F."/>
            <person name="Phuntumart V."/>
            <person name="Putnam N.H."/>
            <person name="Rash S."/>
            <person name="Rose J.K."/>
            <person name="Sakihama Y."/>
            <person name="Salamov A.A."/>
            <person name="Savidor A."/>
            <person name="Scheuring C.F."/>
            <person name="Smith B.M."/>
            <person name="Sobral B.W."/>
            <person name="Terry A."/>
            <person name="Torto-Alalibo T.A."/>
            <person name="Win J."/>
            <person name="Xu Z."/>
            <person name="Zhang H."/>
            <person name="Grigoriev I.V."/>
            <person name="Rokhsar D.S."/>
            <person name="Boore J.L."/>
        </authorList>
    </citation>
    <scope>NUCLEOTIDE SEQUENCE [LARGE SCALE GENOMIC DNA]</scope>
    <source>
        <strain evidence="3 4">P6497</strain>
    </source>
</reference>